<dbReference type="Pfam" id="PF04023">
    <property type="entry name" value="FeoA"/>
    <property type="match status" value="1"/>
</dbReference>
<dbReference type="InterPro" id="IPR007167">
    <property type="entry name" value="Fe-transptr_FeoA-like"/>
</dbReference>
<dbReference type="RefSeq" id="WP_008687996.1">
    <property type="nucleotide sequence ID" value="NZ_AP024510.1"/>
</dbReference>
<name>A0A4R3T9B6_9FIRM</name>
<comment type="caution">
    <text evidence="3">The sequence shown here is derived from an EMBL/GenBank/DDBJ whole genome shotgun (WGS) entry which is preliminary data.</text>
</comment>
<dbReference type="SMART" id="SM00899">
    <property type="entry name" value="FeoA"/>
    <property type="match status" value="1"/>
</dbReference>
<dbReference type="Gene3D" id="2.30.30.90">
    <property type="match status" value="1"/>
</dbReference>
<keyword evidence="1" id="KW-0408">Iron</keyword>
<evidence type="ECO:0000256" key="1">
    <source>
        <dbReference type="ARBA" id="ARBA00023004"/>
    </source>
</evidence>
<evidence type="ECO:0000313" key="4">
    <source>
        <dbReference type="Proteomes" id="UP000295773"/>
    </source>
</evidence>
<dbReference type="GeneID" id="73795842"/>
<keyword evidence="4" id="KW-1185">Reference proteome</keyword>
<proteinExistence type="predicted"/>
<dbReference type="AlphaFoldDB" id="A0A4R3T9B6"/>
<dbReference type="InterPro" id="IPR038157">
    <property type="entry name" value="FeoA_core_dom"/>
</dbReference>
<protein>
    <submittedName>
        <fullName evidence="3">Fe2+ transport system protein FeoA</fullName>
    </submittedName>
</protein>
<dbReference type="SUPFAM" id="SSF50037">
    <property type="entry name" value="C-terminal domain of transcriptional repressors"/>
    <property type="match status" value="1"/>
</dbReference>
<dbReference type="Proteomes" id="UP000295773">
    <property type="component" value="Unassembled WGS sequence"/>
</dbReference>
<feature type="domain" description="Ferrous iron transporter FeoA-like" evidence="2">
    <location>
        <begin position="1"/>
        <end position="73"/>
    </location>
</feature>
<evidence type="ECO:0000313" key="3">
    <source>
        <dbReference type="EMBL" id="TCU58398.1"/>
    </source>
</evidence>
<dbReference type="EMBL" id="SMBP01000013">
    <property type="protein sequence ID" value="TCU58398.1"/>
    <property type="molecule type" value="Genomic_DNA"/>
</dbReference>
<evidence type="ECO:0000259" key="2">
    <source>
        <dbReference type="SMART" id="SM00899"/>
    </source>
</evidence>
<dbReference type="GO" id="GO:0046914">
    <property type="term" value="F:transition metal ion binding"/>
    <property type="evidence" value="ECO:0007669"/>
    <property type="project" value="InterPro"/>
</dbReference>
<accession>A0A4R3T9B6</accession>
<dbReference type="InterPro" id="IPR008988">
    <property type="entry name" value="Transcriptional_repressor_C"/>
</dbReference>
<sequence>MTLQEVPLLTQVEIIALHHEAHMKRRLMDLGFVVGNIVEPILSSPSKGMRAYIVKGGKIALRASDEKNIEVREKGEFRAV</sequence>
<organism evidence="3 4">
    <name type="scientific">Longicatena caecimuris</name>
    <dbReference type="NCBI Taxonomy" id="1796635"/>
    <lineage>
        <taxon>Bacteria</taxon>
        <taxon>Bacillati</taxon>
        <taxon>Bacillota</taxon>
        <taxon>Erysipelotrichia</taxon>
        <taxon>Erysipelotrichales</taxon>
        <taxon>Erysipelotrichaceae</taxon>
        <taxon>Longicatena</taxon>
    </lineage>
</organism>
<gene>
    <name evidence="3" type="ORF">EDD61_11322</name>
</gene>
<reference evidence="3 4" key="1">
    <citation type="submission" date="2019-03" db="EMBL/GenBank/DDBJ databases">
        <title>Genomic Encyclopedia of Type Strains, Phase IV (KMG-IV): sequencing the most valuable type-strain genomes for metagenomic binning, comparative biology and taxonomic classification.</title>
        <authorList>
            <person name="Goeker M."/>
        </authorList>
    </citation>
    <scope>NUCLEOTIDE SEQUENCE [LARGE SCALE GENOMIC DNA]</scope>
    <source>
        <strain evidence="3 4">DSM 29481</strain>
    </source>
</reference>